<accession>A0A4D4LMP3</accession>
<evidence type="ECO:0000313" key="1">
    <source>
        <dbReference type="EMBL" id="GDY60570.1"/>
    </source>
</evidence>
<name>A0A4D4LMP3_STRVO</name>
<protein>
    <submittedName>
        <fullName evidence="1">Uncharacterized protein</fullName>
    </submittedName>
</protein>
<evidence type="ECO:0000313" key="2">
    <source>
        <dbReference type="Proteomes" id="UP000301309"/>
    </source>
</evidence>
<organism evidence="1 2">
    <name type="scientific">Streptomyces violaceusniger</name>
    <dbReference type="NCBI Taxonomy" id="68280"/>
    <lineage>
        <taxon>Bacteria</taxon>
        <taxon>Bacillati</taxon>
        <taxon>Actinomycetota</taxon>
        <taxon>Actinomycetes</taxon>
        <taxon>Kitasatosporales</taxon>
        <taxon>Streptomycetaceae</taxon>
        <taxon>Streptomyces</taxon>
        <taxon>Streptomyces violaceusniger group</taxon>
    </lineage>
</organism>
<sequence length="81" mass="8600">MVRVRPVRAASEIQLSASTPRSVADAGVGLCPQPARFTLASVNKVSEISSSTVIRSERFAFTWVQVTELVQQVAAKLGGGQ</sequence>
<reference evidence="1 2" key="1">
    <citation type="journal article" date="2020" name="Int. J. Syst. Evol. Microbiol.">
        <title>Reclassification of Streptomyces castelarensis and Streptomyces sporoclivatus as later heterotypic synonyms of Streptomyces antimycoticus.</title>
        <authorList>
            <person name="Komaki H."/>
            <person name="Tamura T."/>
        </authorList>
    </citation>
    <scope>NUCLEOTIDE SEQUENCE [LARGE SCALE GENOMIC DNA]</scope>
    <source>
        <strain evidence="1 2">NBRC 13459</strain>
    </source>
</reference>
<proteinExistence type="predicted"/>
<comment type="caution">
    <text evidence="1">The sequence shown here is derived from an EMBL/GenBank/DDBJ whole genome shotgun (WGS) entry which is preliminary data.</text>
</comment>
<dbReference type="EMBL" id="BJHW01000003">
    <property type="protein sequence ID" value="GDY60570.1"/>
    <property type="molecule type" value="Genomic_DNA"/>
</dbReference>
<dbReference type="AlphaFoldDB" id="A0A4D4LMP3"/>
<dbReference type="Proteomes" id="UP000301309">
    <property type="component" value="Unassembled WGS sequence"/>
</dbReference>
<keyword evidence="2" id="KW-1185">Reference proteome</keyword>
<gene>
    <name evidence="1" type="ORF">SVIO_111930</name>
</gene>